<proteinExistence type="predicted"/>
<feature type="region of interest" description="Disordered" evidence="1">
    <location>
        <begin position="1"/>
        <end position="56"/>
    </location>
</feature>
<reference evidence="2" key="1">
    <citation type="submission" date="2020-05" db="EMBL/GenBank/DDBJ databases">
        <title>WGS assembly of Panicum virgatum.</title>
        <authorList>
            <person name="Lovell J.T."/>
            <person name="Jenkins J."/>
            <person name="Shu S."/>
            <person name="Juenger T.E."/>
            <person name="Schmutz J."/>
        </authorList>
    </citation>
    <scope>NUCLEOTIDE SEQUENCE</scope>
    <source>
        <strain evidence="2">AP13</strain>
    </source>
</reference>
<comment type="caution">
    <text evidence="2">The sequence shown here is derived from an EMBL/GenBank/DDBJ whole genome shotgun (WGS) entry which is preliminary data.</text>
</comment>
<dbReference type="Proteomes" id="UP000823388">
    <property type="component" value="Chromosome 3K"/>
</dbReference>
<accession>A0A8T0USN0</accession>
<evidence type="ECO:0000313" key="2">
    <source>
        <dbReference type="EMBL" id="KAG2623229.1"/>
    </source>
</evidence>
<gene>
    <name evidence="2" type="ORF">PVAP13_3KG041199</name>
</gene>
<keyword evidence="3" id="KW-1185">Reference proteome</keyword>
<sequence>MPPSASTGDGPTRVDTALRSSVPGGGQGRDVRSSSLSPTTTPRHGPEQWSPVAPPLAGRQQYSFRILRLSLLAEERMRAPTPCFPFSTSASASPSPSPYGRCVQSVICCFLV</sequence>
<protein>
    <submittedName>
        <fullName evidence="2">Uncharacterized protein</fullName>
    </submittedName>
</protein>
<name>A0A8T0USN0_PANVG</name>
<feature type="compositionally biased region" description="Low complexity" evidence="1">
    <location>
        <begin position="33"/>
        <end position="42"/>
    </location>
</feature>
<evidence type="ECO:0000256" key="1">
    <source>
        <dbReference type="SAM" id="MobiDB-lite"/>
    </source>
</evidence>
<dbReference type="AlphaFoldDB" id="A0A8T0USN0"/>
<dbReference type="EMBL" id="CM029041">
    <property type="protein sequence ID" value="KAG2623229.1"/>
    <property type="molecule type" value="Genomic_DNA"/>
</dbReference>
<organism evidence="2 3">
    <name type="scientific">Panicum virgatum</name>
    <name type="common">Blackwell switchgrass</name>
    <dbReference type="NCBI Taxonomy" id="38727"/>
    <lineage>
        <taxon>Eukaryota</taxon>
        <taxon>Viridiplantae</taxon>
        <taxon>Streptophyta</taxon>
        <taxon>Embryophyta</taxon>
        <taxon>Tracheophyta</taxon>
        <taxon>Spermatophyta</taxon>
        <taxon>Magnoliopsida</taxon>
        <taxon>Liliopsida</taxon>
        <taxon>Poales</taxon>
        <taxon>Poaceae</taxon>
        <taxon>PACMAD clade</taxon>
        <taxon>Panicoideae</taxon>
        <taxon>Panicodae</taxon>
        <taxon>Paniceae</taxon>
        <taxon>Panicinae</taxon>
        <taxon>Panicum</taxon>
        <taxon>Panicum sect. Hiantes</taxon>
    </lineage>
</organism>
<evidence type="ECO:0000313" key="3">
    <source>
        <dbReference type="Proteomes" id="UP000823388"/>
    </source>
</evidence>